<dbReference type="RefSeq" id="WP_077753148.1">
    <property type="nucleotide sequence ID" value="NZ_CP014782.1"/>
</dbReference>
<proteinExistence type="predicted"/>
<evidence type="ECO:0000259" key="5">
    <source>
        <dbReference type="PROSITE" id="PS50887"/>
    </source>
</evidence>
<comment type="cofactor">
    <cofactor evidence="1">
        <name>Mg(2+)</name>
        <dbReference type="ChEBI" id="CHEBI:18420"/>
    </cofactor>
</comment>
<dbReference type="PANTHER" id="PTHR44757:SF2">
    <property type="entry name" value="BIOFILM ARCHITECTURE MAINTENANCE PROTEIN MBAA"/>
    <property type="match status" value="1"/>
</dbReference>
<dbReference type="SUPFAM" id="SSF141868">
    <property type="entry name" value="EAL domain-like"/>
    <property type="match status" value="1"/>
</dbReference>
<dbReference type="Pfam" id="PF00563">
    <property type="entry name" value="EAL"/>
    <property type="match status" value="1"/>
</dbReference>
<dbReference type="PROSITE" id="PS50883">
    <property type="entry name" value="EAL"/>
    <property type="match status" value="1"/>
</dbReference>
<reference evidence="6 7" key="1">
    <citation type="submission" date="2016-03" db="EMBL/GenBank/DDBJ databases">
        <title>Complete genome sequence of Shewanella psychrophila WP2, a deep sea bacterium isolated from west Pacific sediment.</title>
        <authorList>
            <person name="Xu G."/>
            <person name="Jian H."/>
        </authorList>
    </citation>
    <scope>NUCLEOTIDE SEQUENCE [LARGE SCALE GENOMIC DNA]</scope>
    <source>
        <strain evidence="6 7">WP2</strain>
    </source>
</reference>
<feature type="domain" description="EAL" evidence="4">
    <location>
        <begin position="552"/>
        <end position="806"/>
    </location>
</feature>
<organism evidence="6 7">
    <name type="scientific">Shewanella psychrophila</name>
    <dbReference type="NCBI Taxonomy" id="225848"/>
    <lineage>
        <taxon>Bacteria</taxon>
        <taxon>Pseudomonadati</taxon>
        <taxon>Pseudomonadota</taxon>
        <taxon>Gammaproteobacteria</taxon>
        <taxon>Alteromonadales</taxon>
        <taxon>Shewanellaceae</taxon>
        <taxon>Shewanella</taxon>
    </lineage>
</organism>
<dbReference type="InterPro" id="IPR001633">
    <property type="entry name" value="EAL_dom"/>
</dbReference>
<keyword evidence="3" id="KW-0472">Membrane</keyword>
<dbReference type="PROSITE" id="PS50887">
    <property type="entry name" value="GGDEF"/>
    <property type="match status" value="1"/>
</dbReference>
<dbReference type="Gene3D" id="3.30.70.270">
    <property type="match status" value="1"/>
</dbReference>
<dbReference type="FunFam" id="3.30.70.270:FF:000001">
    <property type="entry name" value="Diguanylate cyclase domain protein"/>
    <property type="match status" value="1"/>
</dbReference>
<keyword evidence="3" id="KW-1133">Transmembrane helix</keyword>
<evidence type="ECO:0000313" key="6">
    <source>
        <dbReference type="EMBL" id="AQS38050.1"/>
    </source>
</evidence>
<dbReference type="InterPro" id="IPR029787">
    <property type="entry name" value="Nucleotide_cyclase"/>
</dbReference>
<name>A0A1S6HR97_9GAMM</name>
<dbReference type="CDD" id="cd01949">
    <property type="entry name" value="GGDEF"/>
    <property type="match status" value="1"/>
</dbReference>
<dbReference type="AlphaFoldDB" id="A0A1S6HR97"/>
<accession>A0A1S6HR97</accession>
<evidence type="ECO:0000256" key="1">
    <source>
        <dbReference type="ARBA" id="ARBA00001946"/>
    </source>
</evidence>
<dbReference type="PANTHER" id="PTHR44757">
    <property type="entry name" value="DIGUANYLATE CYCLASE DGCP"/>
    <property type="match status" value="1"/>
</dbReference>
<feature type="transmembrane region" description="Helical" evidence="3">
    <location>
        <begin position="18"/>
        <end position="38"/>
    </location>
</feature>
<protein>
    <submittedName>
        <fullName evidence="6">Diguanylate cyclase/phosphodiesterase</fullName>
    </submittedName>
</protein>
<feature type="domain" description="GGDEF" evidence="5">
    <location>
        <begin position="410"/>
        <end position="543"/>
    </location>
</feature>
<dbReference type="SUPFAM" id="SSF55073">
    <property type="entry name" value="Nucleotide cyclase"/>
    <property type="match status" value="1"/>
</dbReference>
<keyword evidence="3" id="KW-0812">Transmembrane</keyword>
<dbReference type="Gene3D" id="3.20.20.450">
    <property type="entry name" value="EAL domain"/>
    <property type="match status" value="1"/>
</dbReference>
<dbReference type="Pfam" id="PF00990">
    <property type="entry name" value="GGDEF"/>
    <property type="match status" value="1"/>
</dbReference>
<evidence type="ECO:0000259" key="4">
    <source>
        <dbReference type="PROSITE" id="PS50883"/>
    </source>
</evidence>
<gene>
    <name evidence="6" type="ORF">Sps_02902</name>
</gene>
<dbReference type="InterPro" id="IPR000160">
    <property type="entry name" value="GGDEF_dom"/>
</dbReference>
<dbReference type="InterPro" id="IPR035919">
    <property type="entry name" value="EAL_sf"/>
</dbReference>
<dbReference type="CDD" id="cd01948">
    <property type="entry name" value="EAL"/>
    <property type="match status" value="1"/>
</dbReference>
<evidence type="ECO:0000256" key="2">
    <source>
        <dbReference type="SAM" id="Coils"/>
    </source>
</evidence>
<evidence type="ECO:0000256" key="3">
    <source>
        <dbReference type="SAM" id="Phobius"/>
    </source>
</evidence>
<evidence type="ECO:0000313" key="7">
    <source>
        <dbReference type="Proteomes" id="UP000189545"/>
    </source>
</evidence>
<dbReference type="GO" id="GO:0003824">
    <property type="term" value="F:catalytic activity"/>
    <property type="evidence" value="ECO:0007669"/>
    <property type="project" value="UniProtKB-ARBA"/>
</dbReference>
<sequence length="824" mass="92451">MTLQPEGRTVFISLKWKLLVAVLIILTILGGILGGFAYRQLISQQNFLLESQRDKLAQNLETSISLSVDHSLSAAQQIALLVNGDQQTPSDYQAMLDLHWPDLQLYWELDRLSLLSLSGQVLAHAGKLIEKQELSWFESAGVKLEPHWRIVCLQECVIQVLVPNLLQGEPHFLFMETGLTDILARFRINETFELAVLAPSTDVEERQSYWGREVFSISNKHASLVQLEQAAEQFTWKQIENREGVYRVGGELSVLWAFPLAEGESPPVILVINNINDWQSLLNEFQESMLGTLLFSLILSGALVILAAWAPVVSLSRHATLLPMLADHDFETLKTLSPKSSSFIVDEVDLINIATLNLAERMQNLELEVDEYTCELERLAMLDTLTGLPNKAMLNHELKKTIACVGRIHDKIALMFLDLDEFKRINDTLGHDQGDELLKIVAKRLNHSVRAMDTVFRQGGDEFLILLRGIRSEEDVRKVIHKIFASLQQPVVLGHHKLIVTTSIGVAYCESNNVRAEELIKYADLAMYQAKDAGRSNYRVFTQEMLQRANNKLMIEQDIGAAIEEKQLSLSLQPIVSLPDGKVKGFEALIRWHHPERGLIMPGNFIPDIEDSEAIIQVGNYVLEEGGAILSRLIDQGWDDLYLAVNLSAKHYMDPGLIPLVQRILSKYNIPPQSLLLEVTEESVIEQVDLALSAMKSLKRLGVRIAIDDFGTGYSSLSYLKQLPFDVLKIDRCFTSGVLDNSVDTHIVTTVIDLAHNLGRTVVAEGIETQEQCEFLAAARCELAQGYLFSKPIDERKAFRILNEIEGDGVWPVESLPQLAKLGS</sequence>
<dbReference type="SMART" id="SM00267">
    <property type="entry name" value="GGDEF"/>
    <property type="match status" value="1"/>
</dbReference>
<dbReference type="STRING" id="225848.Sps_02902"/>
<keyword evidence="7" id="KW-1185">Reference proteome</keyword>
<dbReference type="EMBL" id="CP014782">
    <property type="protein sequence ID" value="AQS38050.1"/>
    <property type="molecule type" value="Genomic_DNA"/>
</dbReference>
<keyword evidence="2" id="KW-0175">Coiled coil</keyword>
<dbReference type="KEGG" id="spsw:Sps_02902"/>
<dbReference type="OrthoDB" id="8553030at2"/>
<dbReference type="InterPro" id="IPR052155">
    <property type="entry name" value="Biofilm_reg_signaling"/>
</dbReference>
<dbReference type="InterPro" id="IPR043128">
    <property type="entry name" value="Rev_trsase/Diguanyl_cyclase"/>
</dbReference>
<feature type="transmembrane region" description="Helical" evidence="3">
    <location>
        <begin position="289"/>
        <end position="310"/>
    </location>
</feature>
<feature type="coiled-coil region" evidence="2">
    <location>
        <begin position="355"/>
        <end position="382"/>
    </location>
</feature>
<dbReference type="SMART" id="SM00052">
    <property type="entry name" value="EAL"/>
    <property type="match status" value="1"/>
</dbReference>
<dbReference type="Proteomes" id="UP000189545">
    <property type="component" value="Chromosome"/>
</dbReference>
<dbReference type="NCBIfam" id="TIGR00254">
    <property type="entry name" value="GGDEF"/>
    <property type="match status" value="1"/>
</dbReference>